<protein>
    <recommendedName>
        <fullName evidence="4">DUF308 domain-containing protein</fullName>
    </recommendedName>
</protein>
<evidence type="ECO:0000256" key="1">
    <source>
        <dbReference type="SAM" id="Phobius"/>
    </source>
</evidence>
<feature type="transmembrane region" description="Helical" evidence="1">
    <location>
        <begin position="126"/>
        <end position="145"/>
    </location>
</feature>
<sequence>MTLRLKNIIRIALVTVCLLMVPLAATLLSNGEGWDAFDFAVAGTLIFGTGLMYELVSSQWSGLTYKLAVGLALAAGFLTIWTNLAVGIIGDGANPTNLLFGGVLMSVFLGSIIARLRPLGMARTMFTAAALQFLVPVLGLLIWKFDITPDVWKGAVGNMLFVTLWVGSGLLFRQAAGQRRASETETSGAV</sequence>
<keyword evidence="3" id="KW-1185">Reference proteome</keyword>
<proteinExistence type="predicted"/>
<comment type="caution">
    <text evidence="2">The sequence shown here is derived from an EMBL/GenBank/DDBJ whole genome shotgun (WGS) entry which is preliminary data.</text>
</comment>
<evidence type="ECO:0008006" key="4">
    <source>
        <dbReference type="Google" id="ProtNLM"/>
    </source>
</evidence>
<organism evidence="2 3">
    <name type="scientific">Hymenobacter koreensis</name>
    <dbReference type="NCBI Taxonomy" id="1084523"/>
    <lineage>
        <taxon>Bacteria</taxon>
        <taxon>Pseudomonadati</taxon>
        <taxon>Bacteroidota</taxon>
        <taxon>Cytophagia</taxon>
        <taxon>Cytophagales</taxon>
        <taxon>Hymenobacteraceae</taxon>
        <taxon>Hymenobacter</taxon>
    </lineage>
</organism>
<evidence type="ECO:0000313" key="2">
    <source>
        <dbReference type="EMBL" id="GAA4380499.1"/>
    </source>
</evidence>
<feature type="transmembrane region" description="Helical" evidence="1">
    <location>
        <begin position="96"/>
        <end position="114"/>
    </location>
</feature>
<dbReference type="RefSeq" id="WP_345223603.1">
    <property type="nucleotide sequence ID" value="NZ_BAABHA010000004.1"/>
</dbReference>
<feature type="transmembrane region" description="Helical" evidence="1">
    <location>
        <begin position="7"/>
        <end position="27"/>
    </location>
</feature>
<keyword evidence="1" id="KW-0812">Transmembrane</keyword>
<feature type="transmembrane region" description="Helical" evidence="1">
    <location>
        <begin position="39"/>
        <end position="56"/>
    </location>
</feature>
<keyword evidence="1" id="KW-0472">Membrane</keyword>
<feature type="transmembrane region" description="Helical" evidence="1">
    <location>
        <begin position="68"/>
        <end position="90"/>
    </location>
</feature>
<accession>A0ABP8IYI6</accession>
<dbReference type="EMBL" id="BAABHA010000004">
    <property type="protein sequence ID" value="GAA4380499.1"/>
    <property type="molecule type" value="Genomic_DNA"/>
</dbReference>
<dbReference type="Proteomes" id="UP001500454">
    <property type="component" value="Unassembled WGS sequence"/>
</dbReference>
<gene>
    <name evidence="2" type="ORF">GCM10023186_19020</name>
</gene>
<feature type="transmembrane region" description="Helical" evidence="1">
    <location>
        <begin position="151"/>
        <end position="172"/>
    </location>
</feature>
<keyword evidence="1" id="KW-1133">Transmembrane helix</keyword>
<reference evidence="3" key="1">
    <citation type="journal article" date="2019" name="Int. J. Syst. Evol. Microbiol.">
        <title>The Global Catalogue of Microorganisms (GCM) 10K type strain sequencing project: providing services to taxonomists for standard genome sequencing and annotation.</title>
        <authorList>
            <consortium name="The Broad Institute Genomics Platform"/>
            <consortium name="The Broad Institute Genome Sequencing Center for Infectious Disease"/>
            <person name="Wu L."/>
            <person name="Ma J."/>
        </authorList>
    </citation>
    <scope>NUCLEOTIDE SEQUENCE [LARGE SCALE GENOMIC DNA]</scope>
    <source>
        <strain evidence="3">JCM 17924</strain>
    </source>
</reference>
<evidence type="ECO:0000313" key="3">
    <source>
        <dbReference type="Proteomes" id="UP001500454"/>
    </source>
</evidence>
<name>A0ABP8IYI6_9BACT</name>